<keyword evidence="2" id="KW-0808">Transferase</keyword>
<evidence type="ECO:0000259" key="1">
    <source>
        <dbReference type="Pfam" id="PF08241"/>
    </source>
</evidence>
<dbReference type="Pfam" id="PF08241">
    <property type="entry name" value="Methyltransf_11"/>
    <property type="match status" value="1"/>
</dbReference>
<gene>
    <name evidence="2" type="ORF">AWB79_06129</name>
</gene>
<dbReference type="STRING" id="1777140.AWB79_06129"/>
<organism evidence="2 3">
    <name type="scientific">Caballeronia hypogeia</name>
    <dbReference type="NCBI Taxonomy" id="1777140"/>
    <lineage>
        <taxon>Bacteria</taxon>
        <taxon>Pseudomonadati</taxon>
        <taxon>Pseudomonadota</taxon>
        <taxon>Betaproteobacteria</taxon>
        <taxon>Burkholderiales</taxon>
        <taxon>Burkholderiaceae</taxon>
        <taxon>Caballeronia</taxon>
    </lineage>
</organism>
<sequence>MNEIRNPDQQFAGSIPELYDTHMVPLIFEAYAQDIARRVASLRPERVLEVAAGTGVVTRALAKLVGESATIVSTDLNPAMLARAQSVGTARPVHWQQADATHLPFADAQFDVVVCQFGVMFFPEKAKAFEEIKRVLSPRGVFIFNVWDRIEDNAFAHVVTNALASVFLTDPPTFMKRIAHGYHDLRLIERDLRSGGFGGQILLETMSLVSRSDTPNIAAIAYCQGTPLRLEIEAHGSDALPRATKASTAALTDRFGSGPIEGTIQAHVCVASPR</sequence>
<dbReference type="GO" id="GO:0032259">
    <property type="term" value="P:methylation"/>
    <property type="evidence" value="ECO:0007669"/>
    <property type="project" value="UniProtKB-KW"/>
</dbReference>
<dbReference type="PANTHER" id="PTHR43591">
    <property type="entry name" value="METHYLTRANSFERASE"/>
    <property type="match status" value="1"/>
</dbReference>
<dbReference type="Proteomes" id="UP000054851">
    <property type="component" value="Unassembled WGS sequence"/>
</dbReference>
<dbReference type="InterPro" id="IPR013216">
    <property type="entry name" value="Methyltransf_11"/>
</dbReference>
<dbReference type="OrthoDB" id="529208at2"/>
<keyword evidence="2" id="KW-0489">Methyltransferase</keyword>
<protein>
    <submittedName>
        <fullName evidence="2">Methyltransferase type 11</fullName>
    </submittedName>
</protein>
<dbReference type="PANTHER" id="PTHR43591:SF24">
    <property type="entry name" value="2-METHOXY-6-POLYPRENYL-1,4-BENZOQUINOL METHYLASE, MITOCHONDRIAL"/>
    <property type="match status" value="1"/>
</dbReference>
<name>A0A158CX14_9BURK</name>
<dbReference type="GO" id="GO:0008757">
    <property type="term" value="F:S-adenosylmethionine-dependent methyltransferase activity"/>
    <property type="evidence" value="ECO:0007669"/>
    <property type="project" value="InterPro"/>
</dbReference>
<dbReference type="SUPFAM" id="SSF53335">
    <property type="entry name" value="S-adenosyl-L-methionine-dependent methyltransferases"/>
    <property type="match status" value="1"/>
</dbReference>
<dbReference type="EMBL" id="FCOA02000030">
    <property type="protein sequence ID" value="SAK86849.1"/>
    <property type="molecule type" value="Genomic_DNA"/>
</dbReference>
<dbReference type="AlphaFoldDB" id="A0A158CX14"/>
<accession>A0A158CX14</accession>
<keyword evidence="3" id="KW-1185">Reference proteome</keyword>
<dbReference type="Gene3D" id="3.40.50.150">
    <property type="entry name" value="Vaccinia Virus protein VP39"/>
    <property type="match status" value="1"/>
</dbReference>
<reference evidence="2" key="1">
    <citation type="submission" date="2016-01" db="EMBL/GenBank/DDBJ databases">
        <authorList>
            <person name="Peeters C."/>
        </authorList>
    </citation>
    <scope>NUCLEOTIDE SEQUENCE</scope>
    <source>
        <strain evidence="2">LMG 29322</strain>
    </source>
</reference>
<comment type="caution">
    <text evidence="2">The sequence shown here is derived from an EMBL/GenBank/DDBJ whole genome shotgun (WGS) entry which is preliminary data.</text>
</comment>
<feature type="domain" description="Methyltransferase type 11" evidence="1">
    <location>
        <begin position="48"/>
        <end position="144"/>
    </location>
</feature>
<proteinExistence type="predicted"/>
<evidence type="ECO:0000313" key="2">
    <source>
        <dbReference type="EMBL" id="SAK86849.1"/>
    </source>
</evidence>
<dbReference type="InterPro" id="IPR029063">
    <property type="entry name" value="SAM-dependent_MTases_sf"/>
</dbReference>
<dbReference type="CDD" id="cd02440">
    <property type="entry name" value="AdoMet_MTases"/>
    <property type="match status" value="1"/>
</dbReference>
<dbReference type="RefSeq" id="WP_061171165.1">
    <property type="nucleotide sequence ID" value="NZ_FCOA02000030.1"/>
</dbReference>
<evidence type="ECO:0000313" key="3">
    <source>
        <dbReference type="Proteomes" id="UP000054851"/>
    </source>
</evidence>